<evidence type="ECO:0000256" key="4">
    <source>
        <dbReference type="ARBA" id="ARBA00022452"/>
    </source>
</evidence>
<comment type="subcellular location">
    <subcellularLocation>
        <location evidence="1">Cell outer membrane</location>
    </subcellularLocation>
</comment>
<evidence type="ECO:0000256" key="1">
    <source>
        <dbReference type="ARBA" id="ARBA00004442"/>
    </source>
</evidence>
<dbReference type="InterPro" id="IPR051906">
    <property type="entry name" value="TolC-like"/>
</dbReference>
<dbReference type="EMBL" id="CP139487">
    <property type="protein sequence ID" value="WPU63244.1"/>
    <property type="molecule type" value="Genomic_DNA"/>
</dbReference>
<dbReference type="GO" id="GO:0015288">
    <property type="term" value="F:porin activity"/>
    <property type="evidence" value="ECO:0007669"/>
    <property type="project" value="TreeGrafter"/>
</dbReference>
<dbReference type="PANTHER" id="PTHR30026">
    <property type="entry name" value="OUTER MEMBRANE PROTEIN TOLC"/>
    <property type="match status" value="1"/>
</dbReference>
<dbReference type="AlphaFoldDB" id="A0AAX4HJ43"/>
<feature type="chain" id="PRO_5043421782" evidence="8">
    <location>
        <begin position="19"/>
        <end position="412"/>
    </location>
</feature>
<dbReference type="Pfam" id="PF02321">
    <property type="entry name" value="OEP"/>
    <property type="match status" value="2"/>
</dbReference>
<organism evidence="9 10">
    <name type="scientific">Peredibacter starrii</name>
    <dbReference type="NCBI Taxonomy" id="28202"/>
    <lineage>
        <taxon>Bacteria</taxon>
        <taxon>Pseudomonadati</taxon>
        <taxon>Bdellovibrionota</taxon>
        <taxon>Bacteriovoracia</taxon>
        <taxon>Bacteriovoracales</taxon>
        <taxon>Bacteriovoracaceae</taxon>
        <taxon>Peredibacter</taxon>
    </lineage>
</organism>
<dbReference type="RefSeq" id="WP_321389593.1">
    <property type="nucleotide sequence ID" value="NZ_CP139487.1"/>
</dbReference>
<evidence type="ECO:0000256" key="8">
    <source>
        <dbReference type="SAM" id="SignalP"/>
    </source>
</evidence>
<accession>A0AAX4HJ43</accession>
<keyword evidence="6" id="KW-0472">Membrane</keyword>
<evidence type="ECO:0000256" key="2">
    <source>
        <dbReference type="ARBA" id="ARBA00007613"/>
    </source>
</evidence>
<keyword evidence="3" id="KW-0813">Transport</keyword>
<dbReference type="GO" id="GO:1990281">
    <property type="term" value="C:efflux pump complex"/>
    <property type="evidence" value="ECO:0007669"/>
    <property type="project" value="TreeGrafter"/>
</dbReference>
<keyword evidence="4" id="KW-1134">Transmembrane beta strand</keyword>
<evidence type="ECO:0000256" key="6">
    <source>
        <dbReference type="ARBA" id="ARBA00023136"/>
    </source>
</evidence>
<evidence type="ECO:0000313" key="9">
    <source>
        <dbReference type="EMBL" id="WPU63244.1"/>
    </source>
</evidence>
<gene>
    <name evidence="9" type="ORF">SOO65_11165</name>
</gene>
<reference evidence="9 10" key="1">
    <citation type="submission" date="2023-11" db="EMBL/GenBank/DDBJ databases">
        <title>Peredibacter starrii A3.12.</title>
        <authorList>
            <person name="Mitchell R.J."/>
        </authorList>
    </citation>
    <scope>NUCLEOTIDE SEQUENCE [LARGE SCALE GENOMIC DNA]</scope>
    <source>
        <strain evidence="9 10">A3.12</strain>
    </source>
</reference>
<dbReference type="Proteomes" id="UP001324634">
    <property type="component" value="Chromosome"/>
</dbReference>
<evidence type="ECO:0000256" key="3">
    <source>
        <dbReference type="ARBA" id="ARBA00022448"/>
    </source>
</evidence>
<proteinExistence type="inferred from homology"/>
<evidence type="ECO:0000256" key="7">
    <source>
        <dbReference type="ARBA" id="ARBA00023237"/>
    </source>
</evidence>
<sequence length="412" mass="46144">MKYRLTLSLFLMSSMASAAPLTLKESFEAARKNMETLKRADATITRNEETENRAKATILPNISGVGSYTRIDPPNAAGNSPFLLTRQYSAALRLTQPLLRGGSIAAYQVAKENVLLARFQKEASELNLYQLVINSYYNLHIAQVDVLNLQEFLKLTKERVKELRERTAIGRSRRGELVEAEAQEKSAESQLQAGLISLQQAEVTFEFYTRMKPGEIATLGNVPKLQMSSQEYLNKVKGRPDIMAVNQQVRVADRQIEVSRGGHLPSLDLTSNYYFDRTGVLSTSDWDVGLAVVVPLYQGGGVQAAVREAVEAKRIAELTSSETVRAAERDMMISYQNLSQLMIQLEAVKGAYSKAEEAYKLNKRDYQYGLVTNLDVLQSLNYFIESKRTYNTLSIMAHMNYKNLEALTGVLP</sequence>
<keyword evidence="8" id="KW-0732">Signal</keyword>
<evidence type="ECO:0000256" key="5">
    <source>
        <dbReference type="ARBA" id="ARBA00022692"/>
    </source>
</evidence>
<name>A0AAX4HJ43_9BACT</name>
<dbReference type="GO" id="GO:0015562">
    <property type="term" value="F:efflux transmembrane transporter activity"/>
    <property type="evidence" value="ECO:0007669"/>
    <property type="project" value="InterPro"/>
</dbReference>
<evidence type="ECO:0000313" key="10">
    <source>
        <dbReference type="Proteomes" id="UP001324634"/>
    </source>
</evidence>
<feature type="signal peptide" evidence="8">
    <location>
        <begin position="1"/>
        <end position="18"/>
    </location>
</feature>
<dbReference type="GO" id="GO:0009279">
    <property type="term" value="C:cell outer membrane"/>
    <property type="evidence" value="ECO:0007669"/>
    <property type="project" value="UniProtKB-SubCell"/>
</dbReference>
<keyword evidence="10" id="KW-1185">Reference proteome</keyword>
<keyword evidence="7" id="KW-0998">Cell outer membrane</keyword>
<dbReference type="Gene3D" id="1.20.1600.10">
    <property type="entry name" value="Outer membrane efflux proteins (OEP)"/>
    <property type="match status" value="1"/>
</dbReference>
<keyword evidence="5" id="KW-0812">Transmembrane</keyword>
<dbReference type="SUPFAM" id="SSF56954">
    <property type="entry name" value="Outer membrane efflux proteins (OEP)"/>
    <property type="match status" value="1"/>
</dbReference>
<dbReference type="InterPro" id="IPR003423">
    <property type="entry name" value="OMP_efflux"/>
</dbReference>
<dbReference type="PANTHER" id="PTHR30026:SF20">
    <property type="entry name" value="OUTER MEMBRANE PROTEIN TOLC"/>
    <property type="match status" value="1"/>
</dbReference>
<comment type="similarity">
    <text evidence="2">Belongs to the outer membrane factor (OMF) (TC 1.B.17) family.</text>
</comment>
<dbReference type="KEGG" id="psti:SOO65_11165"/>
<protein>
    <submittedName>
        <fullName evidence="9">TolC family protein</fullName>
    </submittedName>
</protein>